<comment type="caution">
    <text evidence="2">The sequence shown here is derived from an EMBL/GenBank/DDBJ whole genome shotgun (WGS) entry which is preliminary data.</text>
</comment>
<feature type="compositionally biased region" description="Polar residues" evidence="1">
    <location>
        <begin position="81"/>
        <end position="92"/>
    </location>
</feature>
<protein>
    <submittedName>
        <fullName evidence="2">Uncharacterized protein</fullName>
    </submittedName>
</protein>
<evidence type="ECO:0000256" key="1">
    <source>
        <dbReference type="SAM" id="MobiDB-lite"/>
    </source>
</evidence>
<accession>A0A644YTG7</accession>
<gene>
    <name evidence="2" type="ORF">SDC9_78363</name>
</gene>
<dbReference type="EMBL" id="VSSQ01006180">
    <property type="protein sequence ID" value="MPM31806.1"/>
    <property type="molecule type" value="Genomic_DNA"/>
</dbReference>
<dbReference type="AlphaFoldDB" id="A0A644YTG7"/>
<evidence type="ECO:0000313" key="2">
    <source>
        <dbReference type="EMBL" id="MPM31806.1"/>
    </source>
</evidence>
<reference evidence="2" key="1">
    <citation type="submission" date="2019-08" db="EMBL/GenBank/DDBJ databases">
        <authorList>
            <person name="Kucharzyk K."/>
            <person name="Murdoch R.W."/>
            <person name="Higgins S."/>
            <person name="Loffler F."/>
        </authorList>
    </citation>
    <scope>NUCLEOTIDE SEQUENCE</scope>
</reference>
<sequence length="92" mass="9915">MIAESLYKPLENCRRGQGGGFGSGASRNFRRGDETEPDAGGGGACRPLVAGGVRQRDRRRPGGRRGASPVRQRRHDERNFTGHQQSAGELPA</sequence>
<feature type="region of interest" description="Disordered" evidence="1">
    <location>
        <begin position="1"/>
        <end position="92"/>
    </location>
</feature>
<proteinExistence type="predicted"/>
<organism evidence="2">
    <name type="scientific">bioreactor metagenome</name>
    <dbReference type="NCBI Taxonomy" id="1076179"/>
    <lineage>
        <taxon>unclassified sequences</taxon>
        <taxon>metagenomes</taxon>
        <taxon>ecological metagenomes</taxon>
    </lineage>
</organism>
<name>A0A644YTG7_9ZZZZ</name>